<evidence type="ECO:0000313" key="4">
    <source>
        <dbReference type="Proteomes" id="UP001283361"/>
    </source>
</evidence>
<evidence type="ECO:0000313" key="3">
    <source>
        <dbReference type="EMBL" id="KAK3735334.1"/>
    </source>
</evidence>
<evidence type="ECO:0000256" key="2">
    <source>
        <dbReference type="SAM" id="SignalP"/>
    </source>
</evidence>
<evidence type="ECO:0008006" key="5">
    <source>
        <dbReference type="Google" id="ProtNLM"/>
    </source>
</evidence>
<feature type="compositionally biased region" description="Polar residues" evidence="1">
    <location>
        <begin position="131"/>
        <end position="143"/>
    </location>
</feature>
<keyword evidence="2" id="KW-0732">Signal</keyword>
<dbReference type="Proteomes" id="UP001283361">
    <property type="component" value="Unassembled WGS sequence"/>
</dbReference>
<keyword evidence="4" id="KW-1185">Reference proteome</keyword>
<feature type="signal peptide" evidence="2">
    <location>
        <begin position="1"/>
        <end position="28"/>
    </location>
</feature>
<accession>A0AAE0Y7N2</accession>
<comment type="caution">
    <text evidence="3">The sequence shown here is derived from an EMBL/GenBank/DDBJ whole genome shotgun (WGS) entry which is preliminary data.</text>
</comment>
<evidence type="ECO:0000256" key="1">
    <source>
        <dbReference type="SAM" id="MobiDB-lite"/>
    </source>
</evidence>
<reference evidence="3" key="1">
    <citation type="journal article" date="2023" name="G3 (Bethesda)">
        <title>A reference genome for the long-term kleptoplast-retaining sea slug Elysia crispata morphotype clarki.</title>
        <authorList>
            <person name="Eastman K.E."/>
            <person name="Pendleton A.L."/>
            <person name="Shaikh M.A."/>
            <person name="Suttiyut T."/>
            <person name="Ogas R."/>
            <person name="Tomko P."/>
            <person name="Gavelis G."/>
            <person name="Widhalm J.R."/>
            <person name="Wisecaver J.H."/>
        </authorList>
    </citation>
    <scope>NUCLEOTIDE SEQUENCE</scope>
    <source>
        <strain evidence="3">ECLA1</strain>
    </source>
</reference>
<proteinExistence type="predicted"/>
<sequence>MQVISPSPYFPLLLSSFSLVCLLELTKHKFLPVCVVGPFAICRRCTKTWIHSPAFQTTGDSLAIAKKEQLTKIKRFLTILVRITRLMEGSSPFVSRPRLNQGGFVNQTGERRAVLQPGPSKHTIPGGSETDFPQSGENNSTIL</sequence>
<gene>
    <name evidence="3" type="ORF">RRG08_019749</name>
</gene>
<name>A0AAE0Y7N2_9GAST</name>
<protein>
    <recommendedName>
        <fullName evidence="5">Secreted protein</fullName>
    </recommendedName>
</protein>
<dbReference type="EMBL" id="JAWDGP010006800">
    <property type="protein sequence ID" value="KAK3735334.1"/>
    <property type="molecule type" value="Genomic_DNA"/>
</dbReference>
<dbReference type="AlphaFoldDB" id="A0AAE0Y7N2"/>
<feature type="chain" id="PRO_5041938270" description="Secreted protein" evidence="2">
    <location>
        <begin position="29"/>
        <end position="143"/>
    </location>
</feature>
<organism evidence="3 4">
    <name type="scientific">Elysia crispata</name>
    <name type="common">lettuce slug</name>
    <dbReference type="NCBI Taxonomy" id="231223"/>
    <lineage>
        <taxon>Eukaryota</taxon>
        <taxon>Metazoa</taxon>
        <taxon>Spiralia</taxon>
        <taxon>Lophotrochozoa</taxon>
        <taxon>Mollusca</taxon>
        <taxon>Gastropoda</taxon>
        <taxon>Heterobranchia</taxon>
        <taxon>Euthyneura</taxon>
        <taxon>Panpulmonata</taxon>
        <taxon>Sacoglossa</taxon>
        <taxon>Placobranchoidea</taxon>
        <taxon>Plakobranchidae</taxon>
        <taxon>Elysia</taxon>
    </lineage>
</organism>
<feature type="region of interest" description="Disordered" evidence="1">
    <location>
        <begin position="115"/>
        <end position="143"/>
    </location>
</feature>